<keyword evidence="2" id="KW-1185">Reference proteome</keyword>
<evidence type="ECO:0000313" key="1">
    <source>
        <dbReference type="EMBL" id="SMC58393.1"/>
    </source>
</evidence>
<evidence type="ECO:0000313" key="2">
    <source>
        <dbReference type="Proteomes" id="UP000192328"/>
    </source>
</evidence>
<dbReference type="EMBL" id="FWXZ01000002">
    <property type="protein sequence ID" value="SMC58393.1"/>
    <property type="molecule type" value="Genomic_DNA"/>
</dbReference>
<dbReference type="Proteomes" id="UP000192328">
    <property type="component" value="Unassembled WGS sequence"/>
</dbReference>
<accession>A0AC61PL34</accession>
<name>A0AC61PL34_9FIRM</name>
<proteinExistence type="predicted"/>
<reference evidence="1" key="1">
    <citation type="submission" date="2017-04" db="EMBL/GenBank/DDBJ databases">
        <authorList>
            <person name="Varghese N."/>
            <person name="Submissions S."/>
        </authorList>
    </citation>
    <scope>NUCLEOTIDE SEQUENCE</scope>
    <source>
        <strain evidence="1">WTE2008</strain>
    </source>
</reference>
<sequence>MPVAKCFFCYAWNKEDEEKEKDRYGRLEHLCKRIEEESQNRVKVVIDRQDYPDAVDFDKMCRKIKTYDLIVVMCTPDLKVIFDEEEESKGKEIKDSKERELRKEYRIIREMYLRNKSSLFPVILEGNIEYSLPNLFGRRNARRYEEFRIHKSAHDHYVVPTETRREFNRFIKRVIHNTLYNQWNKSPEYKTMQDSFDNLFYLTDRESIPHDCLVRPMVYQSIHSQAAIFVLGRKGSGKSTLIKNLCFMGNDEEDEKEEHFRSYVPFDVEKIDFDTIYALLYQGHLKDRDIVSPHTLLCLFWQLFIIFHCIIVIRKDIDDKTIEQTDKRYKLFDKVSKALLKNIGLKSGRQYELIDNYPNIHQLLATAAVEVINDRFMTALDDMNENEWIYSSYQSKFALKKIFADLFGLTKTEVNNLVLALEEDDKKILVTLDGFDTHSDDFHRVTEMQDHETDEYKNRVDFEVLLFRTLMEVATQIRDKDGDALTSALGTVTHFCILLPKDRYDQIKMLDRDSFKKKVVSLSWGIRDLLEILVRRLEILAKFQNPSYTVKNSSDPVRRMNLVLEALKLPTSIGMKTGDNVMKMSLFNYILRSTFWRPRDVISHMSVILASAFKISGENKLEPLSYHLNEDSIKLAIKNNADKIIEKEFYQEYQYTFYNIREVLKSFQGMNEQMNVKDFRDMIQYVQFDTSFVHDMNVTENKMLVLYQLGVIGLYFSKEIADRYHYGNRMCFKFNEGMSPFNDFLRWNIEDEKDARIIFNPLFSRNLGLKYNTKELIGNWSDDYINNPTLLHDDE</sequence>
<protein>
    <submittedName>
        <fullName evidence="1">Uncharacterized protein</fullName>
    </submittedName>
</protein>
<organism evidence="1 2">
    <name type="scientific">Aristaeella lactis</name>
    <dbReference type="NCBI Taxonomy" id="3046383"/>
    <lineage>
        <taxon>Bacteria</taxon>
        <taxon>Bacillati</taxon>
        <taxon>Bacillota</taxon>
        <taxon>Clostridia</taxon>
        <taxon>Eubacteriales</taxon>
        <taxon>Aristaeellaceae</taxon>
        <taxon>Aristaeella</taxon>
    </lineage>
</organism>
<comment type="caution">
    <text evidence="1">The sequence shown here is derived from an EMBL/GenBank/DDBJ whole genome shotgun (WGS) entry which is preliminary data.</text>
</comment>
<gene>
    <name evidence="1" type="ORF">SAMN06297397_1550</name>
</gene>